<dbReference type="PANTHER" id="PTHR22916:SF3">
    <property type="entry name" value="UDP-GLCNAC:BETAGAL BETA-1,3-N-ACETYLGLUCOSAMINYLTRANSFERASE-LIKE PROTEIN 1"/>
    <property type="match status" value="1"/>
</dbReference>
<evidence type="ECO:0000259" key="1">
    <source>
        <dbReference type="Pfam" id="PF00535"/>
    </source>
</evidence>
<name>A0A382S5Z6_9ZZZZ</name>
<proteinExistence type="predicted"/>
<reference evidence="2" key="1">
    <citation type="submission" date="2018-05" db="EMBL/GenBank/DDBJ databases">
        <authorList>
            <person name="Lanie J.A."/>
            <person name="Ng W.-L."/>
            <person name="Kazmierczak K.M."/>
            <person name="Andrzejewski T.M."/>
            <person name="Davidsen T.M."/>
            <person name="Wayne K.J."/>
            <person name="Tettelin H."/>
            <person name="Glass J.I."/>
            <person name="Rusch D."/>
            <person name="Podicherti R."/>
            <person name="Tsui H.-C.T."/>
            <person name="Winkler M.E."/>
        </authorList>
    </citation>
    <scope>NUCLEOTIDE SEQUENCE</scope>
</reference>
<feature type="non-terminal residue" evidence="2">
    <location>
        <position position="52"/>
    </location>
</feature>
<dbReference type="InterPro" id="IPR029044">
    <property type="entry name" value="Nucleotide-diphossugar_trans"/>
</dbReference>
<evidence type="ECO:0000313" key="2">
    <source>
        <dbReference type="EMBL" id="SVD05310.1"/>
    </source>
</evidence>
<dbReference type="InterPro" id="IPR001173">
    <property type="entry name" value="Glyco_trans_2-like"/>
</dbReference>
<organism evidence="2">
    <name type="scientific">marine metagenome</name>
    <dbReference type="NCBI Taxonomy" id="408172"/>
    <lineage>
        <taxon>unclassified sequences</taxon>
        <taxon>metagenomes</taxon>
        <taxon>ecological metagenomes</taxon>
    </lineage>
</organism>
<feature type="non-terminal residue" evidence="2">
    <location>
        <position position="1"/>
    </location>
</feature>
<dbReference type="EMBL" id="UINC01126680">
    <property type="protein sequence ID" value="SVD05310.1"/>
    <property type="molecule type" value="Genomic_DNA"/>
</dbReference>
<protein>
    <recommendedName>
        <fullName evidence="1">Glycosyltransferase 2-like domain-containing protein</fullName>
    </recommendedName>
</protein>
<dbReference type="AlphaFoldDB" id="A0A382S5Z6"/>
<sequence>VKRYSNGRINYIKTDNWGGPARPRNIGIKQSKGKYIAFCDDDDIWLPQKLEK</sequence>
<gene>
    <name evidence="2" type="ORF">METZ01_LOCUS358164</name>
</gene>
<accession>A0A382S5Z6</accession>
<dbReference type="Gene3D" id="3.90.550.10">
    <property type="entry name" value="Spore Coat Polysaccharide Biosynthesis Protein SpsA, Chain A"/>
    <property type="match status" value="1"/>
</dbReference>
<dbReference type="SUPFAM" id="SSF53448">
    <property type="entry name" value="Nucleotide-diphospho-sugar transferases"/>
    <property type="match status" value="1"/>
</dbReference>
<dbReference type="GO" id="GO:0016758">
    <property type="term" value="F:hexosyltransferase activity"/>
    <property type="evidence" value="ECO:0007669"/>
    <property type="project" value="UniProtKB-ARBA"/>
</dbReference>
<feature type="domain" description="Glycosyltransferase 2-like" evidence="1">
    <location>
        <begin position="2"/>
        <end position="52"/>
    </location>
</feature>
<dbReference type="Pfam" id="PF00535">
    <property type="entry name" value="Glycos_transf_2"/>
    <property type="match status" value="1"/>
</dbReference>
<dbReference type="CDD" id="cd00761">
    <property type="entry name" value="Glyco_tranf_GTA_type"/>
    <property type="match status" value="1"/>
</dbReference>
<dbReference type="PANTHER" id="PTHR22916">
    <property type="entry name" value="GLYCOSYLTRANSFERASE"/>
    <property type="match status" value="1"/>
</dbReference>